<organism evidence="2 3">
    <name type="scientific">Alcanivorax borkumensis (strain ATCC 700651 / DSM 11573 / NCIMB 13689 / SK2)</name>
    <dbReference type="NCBI Taxonomy" id="393595"/>
    <lineage>
        <taxon>Bacteria</taxon>
        <taxon>Pseudomonadati</taxon>
        <taxon>Pseudomonadota</taxon>
        <taxon>Gammaproteobacteria</taxon>
        <taxon>Oceanospirillales</taxon>
        <taxon>Alcanivoracaceae</taxon>
        <taxon>Alcanivorax</taxon>
    </lineage>
</organism>
<accession>Q0VNX9</accession>
<evidence type="ECO:0000259" key="1">
    <source>
        <dbReference type="PROSITE" id="PS51186"/>
    </source>
</evidence>
<protein>
    <recommendedName>
        <fullName evidence="1">N-acetyltransferase domain-containing protein</fullName>
    </recommendedName>
</protein>
<keyword evidence="3" id="KW-1185">Reference proteome</keyword>
<dbReference type="PROSITE" id="PS51186">
    <property type="entry name" value="GNAT"/>
    <property type="match status" value="1"/>
</dbReference>
<sequence>MLRLSQPDISDMPTTQPPLNDLAHVFSRAFFHDPLFEYFFADPSQRQALAFFTFRFLVAHARHNGQVDTTPQPVDDHNSLNGAAVWLPSSAIEHSVIDMLRFGAVRALFKQGPGAIKRQMVAADAMQAVHHRVLTTPHMYLLLLGIDPSQQGRGLSTPLLQPSLDLFDQQGLPCYLDTHNPNNVSLYQRFGFEVVHEGDIPGTSVQHWAMLRQCKSRA</sequence>
<dbReference type="eggNOG" id="COG0456">
    <property type="taxonomic scope" value="Bacteria"/>
</dbReference>
<dbReference type="AlphaFoldDB" id="Q0VNX9"/>
<dbReference type="InterPro" id="IPR016181">
    <property type="entry name" value="Acyl_CoA_acyltransferase"/>
</dbReference>
<dbReference type="Gene3D" id="3.40.630.30">
    <property type="match status" value="1"/>
</dbReference>
<reference evidence="2 3" key="1">
    <citation type="journal article" date="2006" name="Nat. Biotechnol.">
        <title>Genome sequence of the ubiquitous hydrocarbon-degrading marine bacterium Alcanivorax borkumensis.</title>
        <authorList>
            <person name="Schneiker S."/>
            <person name="Martins dos Santos V.A.P."/>
            <person name="Bartels D."/>
            <person name="Bekel T."/>
            <person name="Brecht M."/>
            <person name="Buhrmester J."/>
            <person name="Chernikova T.N."/>
            <person name="Denaro R."/>
            <person name="Ferrer M."/>
            <person name="Gertler C."/>
            <person name="Goesmann A."/>
            <person name="Golyshina O.V."/>
            <person name="Kaminski F."/>
            <person name="Khachane A.N."/>
            <person name="Lang S."/>
            <person name="Linke B."/>
            <person name="McHardy A.C."/>
            <person name="Meyer F."/>
            <person name="Nechitaylo T."/>
            <person name="Puehler A."/>
            <person name="Regenhardt D."/>
            <person name="Rupp O."/>
            <person name="Sabirova J.S."/>
            <person name="Selbitschka W."/>
            <person name="Yakimov M.M."/>
            <person name="Timmis K.N."/>
            <person name="Vorhoelter F.-J."/>
            <person name="Weidner S."/>
            <person name="Kaiser O."/>
            <person name="Golyshin P.N."/>
        </authorList>
    </citation>
    <scope>NUCLEOTIDE SEQUENCE [LARGE SCALE GENOMIC DNA]</scope>
    <source>
        <strain evidence="3">ATCC 700651 / DSM 11573 / NCIMB 13689 / SK2</strain>
    </source>
</reference>
<dbReference type="EMBL" id="AM286690">
    <property type="protein sequence ID" value="CAL17119.1"/>
    <property type="molecule type" value="Genomic_DNA"/>
</dbReference>
<dbReference type="KEGG" id="abo:ABO_1671"/>
<dbReference type="HOGENOM" id="CLU_060131_7_1_6"/>
<dbReference type="PANTHER" id="PTHR42791">
    <property type="entry name" value="GNAT FAMILY ACETYLTRANSFERASE"/>
    <property type="match status" value="1"/>
</dbReference>
<dbReference type="InterPro" id="IPR052523">
    <property type="entry name" value="Trichothecene_AcTrans"/>
</dbReference>
<evidence type="ECO:0000313" key="3">
    <source>
        <dbReference type="Proteomes" id="UP000008871"/>
    </source>
</evidence>
<dbReference type="GO" id="GO:0016747">
    <property type="term" value="F:acyltransferase activity, transferring groups other than amino-acyl groups"/>
    <property type="evidence" value="ECO:0007669"/>
    <property type="project" value="InterPro"/>
</dbReference>
<feature type="domain" description="N-acetyltransferase" evidence="1">
    <location>
        <begin position="67"/>
        <end position="215"/>
    </location>
</feature>
<gene>
    <name evidence="2" type="ordered locus">ABO_1671</name>
</gene>
<dbReference type="Pfam" id="PF00583">
    <property type="entry name" value="Acetyltransf_1"/>
    <property type="match status" value="1"/>
</dbReference>
<dbReference type="InterPro" id="IPR000182">
    <property type="entry name" value="GNAT_dom"/>
</dbReference>
<name>Q0VNX9_ALCBS</name>
<dbReference type="SUPFAM" id="SSF55729">
    <property type="entry name" value="Acyl-CoA N-acyltransferases (Nat)"/>
    <property type="match status" value="1"/>
</dbReference>
<evidence type="ECO:0000313" key="2">
    <source>
        <dbReference type="EMBL" id="CAL17119.1"/>
    </source>
</evidence>
<proteinExistence type="predicted"/>
<dbReference type="PANTHER" id="PTHR42791:SF1">
    <property type="entry name" value="N-ACETYLTRANSFERASE DOMAIN-CONTAINING PROTEIN"/>
    <property type="match status" value="1"/>
</dbReference>
<dbReference type="STRING" id="393595.ABO_1671"/>
<dbReference type="Proteomes" id="UP000008871">
    <property type="component" value="Chromosome"/>
</dbReference>